<dbReference type="Gene3D" id="3.90.550.10">
    <property type="entry name" value="Spore Coat Polysaccharide Biosynthesis Protein SpsA, Chain A"/>
    <property type="match status" value="1"/>
</dbReference>
<dbReference type="EC" id="2.4.-.-" evidence="2"/>
<dbReference type="PANTHER" id="PTHR43179">
    <property type="entry name" value="RHAMNOSYLTRANSFERASE WBBL"/>
    <property type="match status" value="1"/>
</dbReference>
<keyword evidence="3" id="KW-1185">Reference proteome</keyword>
<dbReference type="GO" id="GO:0016757">
    <property type="term" value="F:glycosyltransferase activity"/>
    <property type="evidence" value="ECO:0007669"/>
    <property type="project" value="UniProtKB-KW"/>
</dbReference>
<sequence length="307" mass="35147">MKVYVIIVTYNGAPWIDKCLGSLRNSTIPLNVLVIDNNSADNSRDLITQNFPEVELILSPENLGFGRANNIGLKRVKDDKANFAFLLNQDAWIEPNTIEILVNNANKDKTFGILSPVHLDGSGNSLDFNFSKYLSPEFTNDFLSDAYVNNLKAIYSSKFANAAAWLISLECVEKLGGFDPIFPHYGEDDDYLNRLFFVNFKLGIVPSAKICHDRINKPWAEMQFNLKRKVINNIGFLKNPKSSLRSNLLILLKQHFDVLTSDLLFFKFKKFKVDFIAILKTLLYLRRVKKARKRIYVELLDLNLNQN</sequence>
<dbReference type="Proteomes" id="UP001597548">
    <property type="component" value="Unassembled WGS sequence"/>
</dbReference>
<reference evidence="3" key="1">
    <citation type="journal article" date="2019" name="Int. J. Syst. Evol. Microbiol.">
        <title>The Global Catalogue of Microorganisms (GCM) 10K type strain sequencing project: providing services to taxonomists for standard genome sequencing and annotation.</title>
        <authorList>
            <consortium name="The Broad Institute Genomics Platform"/>
            <consortium name="The Broad Institute Genome Sequencing Center for Infectious Disease"/>
            <person name="Wu L."/>
            <person name="Ma J."/>
        </authorList>
    </citation>
    <scope>NUCLEOTIDE SEQUENCE [LARGE SCALE GENOMIC DNA]</scope>
    <source>
        <strain evidence="3">KCTC 32514</strain>
    </source>
</reference>
<protein>
    <submittedName>
        <fullName evidence="2">Glycosyltransferase family 2 protein</fullName>
        <ecNumber evidence="2">2.4.-.-</ecNumber>
    </submittedName>
</protein>
<dbReference type="Pfam" id="PF00535">
    <property type="entry name" value="Glycos_transf_2"/>
    <property type="match status" value="1"/>
</dbReference>
<comment type="caution">
    <text evidence="2">The sequence shown here is derived from an EMBL/GenBank/DDBJ whole genome shotgun (WGS) entry which is preliminary data.</text>
</comment>
<dbReference type="InterPro" id="IPR001173">
    <property type="entry name" value="Glyco_trans_2-like"/>
</dbReference>
<evidence type="ECO:0000259" key="1">
    <source>
        <dbReference type="Pfam" id="PF00535"/>
    </source>
</evidence>
<organism evidence="2 3">
    <name type="scientific">Psychroserpens luteus</name>
    <dbReference type="NCBI Taxonomy" id="1434066"/>
    <lineage>
        <taxon>Bacteria</taxon>
        <taxon>Pseudomonadati</taxon>
        <taxon>Bacteroidota</taxon>
        <taxon>Flavobacteriia</taxon>
        <taxon>Flavobacteriales</taxon>
        <taxon>Flavobacteriaceae</taxon>
        <taxon>Psychroserpens</taxon>
    </lineage>
</organism>
<dbReference type="EMBL" id="JBHUOS010000014">
    <property type="protein sequence ID" value="MFD2917456.1"/>
    <property type="molecule type" value="Genomic_DNA"/>
</dbReference>
<accession>A0ABW5ZY37</accession>
<keyword evidence="2" id="KW-0808">Transferase</keyword>
<dbReference type="CDD" id="cd04186">
    <property type="entry name" value="GT_2_like_c"/>
    <property type="match status" value="1"/>
</dbReference>
<evidence type="ECO:0000313" key="3">
    <source>
        <dbReference type="Proteomes" id="UP001597548"/>
    </source>
</evidence>
<dbReference type="PANTHER" id="PTHR43179:SF7">
    <property type="entry name" value="RHAMNOSYLTRANSFERASE WBBL"/>
    <property type="match status" value="1"/>
</dbReference>
<proteinExistence type="predicted"/>
<dbReference type="InterPro" id="IPR029044">
    <property type="entry name" value="Nucleotide-diphossugar_trans"/>
</dbReference>
<evidence type="ECO:0000313" key="2">
    <source>
        <dbReference type="EMBL" id="MFD2917456.1"/>
    </source>
</evidence>
<keyword evidence="2" id="KW-0328">Glycosyltransferase</keyword>
<feature type="domain" description="Glycosyltransferase 2-like" evidence="1">
    <location>
        <begin position="5"/>
        <end position="115"/>
    </location>
</feature>
<name>A0ABW5ZY37_9FLAO</name>
<dbReference type="RefSeq" id="WP_194508862.1">
    <property type="nucleotide sequence ID" value="NZ_JADILU010000006.1"/>
</dbReference>
<gene>
    <name evidence="2" type="ORF">ACFS29_17510</name>
</gene>
<dbReference type="SUPFAM" id="SSF53448">
    <property type="entry name" value="Nucleotide-diphospho-sugar transferases"/>
    <property type="match status" value="1"/>
</dbReference>